<dbReference type="Pfam" id="PF02350">
    <property type="entry name" value="Epimerase_2"/>
    <property type="match status" value="1"/>
</dbReference>
<comment type="caution">
    <text evidence="6">The sequence shown here is derived from an EMBL/GenBank/DDBJ whole genome shotgun (WGS) entry which is preliminary data.</text>
</comment>
<dbReference type="AlphaFoldDB" id="A0A1F4U7U6"/>
<protein>
    <recommendedName>
        <fullName evidence="3">UDP-N-acetylglucosamine 2-epimerase (non-hydrolyzing)</fullName>
        <ecNumber evidence="3">5.1.3.14</ecNumber>
    </recommendedName>
</protein>
<dbReference type="InterPro" id="IPR003331">
    <property type="entry name" value="UDP_GlcNAc_Epimerase_2_dom"/>
</dbReference>
<dbReference type="NCBIfam" id="TIGR00236">
    <property type="entry name" value="wecB"/>
    <property type="match status" value="1"/>
</dbReference>
<comment type="similarity">
    <text evidence="2 4">Belongs to the UDP-N-acetylglucosamine 2-epimerase family.</text>
</comment>
<gene>
    <name evidence="6" type="ORF">A2438_01870</name>
</gene>
<evidence type="ECO:0000313" key="6">
    <source>
        <dbReference type="EMBL" id="OGC41015.1"/>
    </source>
</evidence>
<evidence type="ECO:0000256" key="3">
    <source>
        <dbReference type="ARBA" id="ARBA00038858"/>
    </source>
</evidence>
<dbReference type="GO" id="GO:0008761">
    <property type="term" value="F:UDP-N-acetylglucosamine 2-epimerase activity"/>
    <property type="evidence" value="ECO:0007669"/>
    <property type="project" value="UniProtKB-EC"/>
</dbReference>
<accession>A0A1F4U7U6</accession>
<dbReference type="SUPFAM" id="SSF53756">
    <property type="entry name" value="UDP-Glycosyltransferase/glycogen phosphorylase"/>
    <property type="match status" value="1"/>
</dbReference>
<feature type="domain" description="UDP-N-acetylglucosamine 2-epimerase" evidence="5">
    <location>
        <begin position="28"/>
        <end position="365"/>
    </location>
</feature>
<proteinExistence type="inferred from homology"/>
<reference evidence="6 7" key="1">
    <citation type="journal article" date="2016" name="Nat. Commun.">
        <title>Thousands of microbial genomes shed light on interconnected biogeochemical processes in an aquifer system.</title>
        <authorList>
            <person name="Anantharaman K."/>
            <person name="Brown C.T."/>
            <person name="Hug L.A."/>
            <person name="Sharon I."/>
            <person name="Castelle C.J."/>
            <person name="Probst A.J."/>
            <person name="Thomas B.C."/>
            <person name="Singh A."/>
            <person name="Wilkins M.J."/>
            <person name="Karaoz U."/>
            <person name="Brodie E.L."/>
            <person name="Williams K.H."/>
            <person name="Hubbard S.S."/>
            <person name="Banfield J.F."/>
        </authorList>
    </citation>
    <scope>NUCLEOTIDE SEQUENCE [LARGE SCALE GENOMIC DNA]</scope>
</reference>
<dbReference type="Gene3D" id="3.40.50.2000">
    <property type="entry name" value="Glycogen Phosphorylase B"/>
    <property type="match status" value="2"/>
</dbReference>
<dbReference type="PANTHER" id="PTHR43174:SF2">
    <property type="entry name" value="UDP-N-ACETYLGLUCOSAMINE 2-EPIMERASE"/>
    <property type="match status" value="1"/>
</dbReference>
<name>A0A1F4U7U6_UNCSA</name>
<evidence type="ECO:0000256" key="4">
    <source>
        <dbReference type="RuleBase" id="RU003513"/>
    </source>
</evidence>
<evidence type="ECO:0000313" key="7">
    <source>
        <dbReference type="Proteomes" id="UP000179242"/>
    </source>
</evidence>
<organism evidence="6 7">
    <name type="scientific">candidate division WOR-1 bacterium RIFOXYC2_FULL_46_14</name>
    <dbReference type="NCBI Taxonomy" id="1802587"/>
    <lineage>
        <taxon>Bacteria</taxon>
        <taxon>Bacillati</taxon>
        <taxon>Saganbacteria</taxon>
    </lineage>
</organism>
<dbReference type="PANTHER" id="PTHR43174">
    <property type="entry name" value="UDP-N-ACETYLGLUCOSAMINE 2-EPIMERASE"/>
    <property type="match status" value="1"/>
</dbReference>
<keyword evidence="1 4" id="KW-0413">Isomerase</keyword>
<dbReference type="Proteomes" id="UP000179242">
    <property type="component" value="Unassembled WGS sequence"/>
</dbReference>
<evidence type="ECO:0000256" key="1">
    <source>
        <dbReference type="ARBA" id="ARBA00023235"/>
    </source>
</evidence>
<dbReference type="CDD" id="cd03786">
    <property type="entry name" value="GTB_UDP-GlcNAc_2-Epimerase"/>
    <property type="match status" value="1"/>
</dbReference>
<evidence type="ECO:0000256" key="2">
    <source>
        <dbReference type="ARBA" id="ARBA00038209"/>
    </source>
</evidence>
<dbReference type="EC" id="5.1.3.14" evidence="3"/>
<dbReference type="EMBL" id="MEUJ01000002">
    <property type="protein sequence ID" value="OGC41015.1"/>
    <property type="molecule type" value="Genomic_DNA"/>
</dbReference>
<evidence type="ECO:0000259" key="5">
    <source>
        <dbReference type="Pfam" id="PF02350"/>
    </source>
</evidence>
<sequence length="371" mass="41516">MKKIMVVFGTRPEAVKMAPVVLELKKYPHEFKTIVVSTGQHREMLKQILKLFKIRPAYDLGIMRKNQSISDIIANSIRGLEKIFIKEKPEMVLVQGDTSTAFAAGLAAFLHKIAVGHVEAGLRTGNKYNPFPEEVNRRLLSSVADLHFAPTKTSAKNLIKENIDPKTIHVTGNTVIDALHLALREKPFDNEGDDSNRRLQKMILVTVHRRESFGAPLKEICAAIKTIAKEYGDKIKIILPVHRNPNVLHTANKILGKIKNVKLTEPLDYHPFVHLMKQAYLILTDSGGVQEEAPGLGKPVLVLRRTTERPEAVLAGTVKLVGDKKEVIIRETKKLLDNKVAYVKMARAVNPYGDGKASPRIIKAIRSYFKL</sequence>
<dbReference type="InterPro" id="IPR029767">
    <property type="entry name" value="WecB-like"/>
</dbReference>